<dbReference type="SUPFAM" id="SSF69593">
    <property type="entry name" value="Glycerol-3-phosphate (1)-acyltransferase"/>
    <property type="match status" value="1"/>
</dbReference>
<dbReference type="CDD" id="cd07989">
    <property type="entry name" value="LPLAT_AGPAT-like"/>
    <property type="match status" value="1"/>
</dbReference>
<evidence type="ECO:0000313" key="3">
    <source>
        <dbReference type="Proteomes" id="UP000632222"/>
    </source>
</evidence>
<feature type="domain" description="Phospholipid/glycerol acyltransferase" evidence="1">
    <location>
        <begin position="35"/>
        <end position="140"/>
    </location>
</feature>
<evidence type="ECO:0000259" key="1">
    <source>
        <dbReference type="SMART" id="SM00563"/>
    </source>
</evidence>
<keyword evidence="2" id="KW-0808">Transferase</keyword>
<proteinExistence type="predicted"/>
<sequence>MGAILESFFKAFIRHTLKRGLRGIFMKGTLQEGPVLLVSNHHSWWDGYVLGELCWAHHHPVSLLMLHEQLQKYPFLKSVGAVSHHHLREALGRLKADHALIVFPEGALNPAGLVQNLRPGVQWFAHHANCAVVPLALRVVLRGHQHPEAFVLLGAPCSPDQVQENLNLLISELDGMLSTSDPERPLAGYHSIMRGVGSDSERLNLASVLLKKLLRLQ</sequence>
<dbReference type="Proteomes" id="UP000632222">
    <property type="component" value="Unassembled WGS sequence"/>
</dbReference>
<keyword evidence="3" id="KW-1185">Reference proteome</keyword>
<dbReference type="EMBL" id="BMOD01000016">
    <property type="protein sequence ID" value="GGJ46419.1"/>
    <property type="molecule type" value="Genomic_DNA"/>
</dbReference>
<keyword evidence="2" id="KW-0012">Acyltransferase</keyword>
<dbReference type="GO" id="GO:0016746">
    <property type="term" value="F:acyltransferase activity"/>
    <property type="evidence" value="ECO:0007669"/>
    <property type="project" value="UniProtKB-KW"/>
</dbReference>
<reference evidence="3" key="1">
    <citation type="journal article" date="2019" name="Int. J. Syst. Evol. Microbiol.">
        <title>The Global Catalogue of Microorganisms (GCM) 10K type strain sequencing project: providing services to taxonomists for standard genome sequencing and annotation.</title>
        <authorList>
            <consortium name="The Broad Institute Genomics Platform"/>
            <consortium name="The Broad Institute Genome Sequencing Center for Infectious Disease"/>
            <person name="Wu L."/>
            <person name="Ma J."/>
        </authorList>
    </citation>
    <scope>NUCLEOTIDE SEQUENCE [LARGE SCALE GENOMIC DNA]</scope>
    <source>
        <strain evidence="3">JCM 14370</strain>
    </source>
</reference>
<organism evidence="2 3">
    <name type="scientific">Deinococcus roseus</name>
    <dbReference type="NCBI Taxonomy" id="392414"/>
    <lineage>
        <taxon>Bacteria</taxon>
        <taxon>Thermotogati</taxon>
        <taxon>Deinococcota</taxon>
        <taxon>Deinococci</taxon>
        <taxon>Deinococcales</taxon>
        <taxon>Deinococcaceae</taxon>
        <taxon>Deinococcus</taxon>
    </lineage>
</organism>
<evidence type="ECO:0000313" key="2">
    <source>
        <dbReference type="EMBL" id="GGJ46419.1"/>
    </source>
</evidence>
<accession>A0ABQ2D6G1</accession>
<dbReference type="RefSeq" id="WP_189004925.1">
    <property type="nucleotide sequence ID" value="NZ_BMOD01000016.1"/>
</dbReference>
<dbReference type="Pfam" id="PF01553">
    <property type="entry name" value="Acyltransferase"/>
    <property type="match status" value="1"/>
</dbReference>
<name>A0ABQ2D6G1_9DEIO</name>
<comment type="caution">
    <text evidence="2">The sequence shown here is derived from an EMBL/GenBank/DDBJ whole genome shotgun (WGS) entry which is preliminary data.</text>
</comment>
<gene>
    <name evidence="2" type="ORF">GCM10008938_35740</name>
</gene>
<dbReference type="SMART" id="SM00563">
    <property type="entry name" value="PlsC"/>
    <property type="match status" value="1"/>
</dbReference>
<dbReference type="InterPro" id="IPR002123">
    <property type="entry name" value="Plipid/glycerol_acylTrfase"/>
</dbReference>
<protein>
    <submittedName>
        <fullName evidence="2">1-acyl-sn-glycerol-3-phosphate acyltransferase</fullName>
    </submittedName>
</protein>